<dbReference type="CDD" id="cd11386">
    <property type="entry name" value="MCP_signal"/>
    <property type="match status" value="1"/>
</dbReference>
<protein>
    <recommendedName>
        <fullName evidence="8">Bacteriohemerythrin</fullName>
    </recommendedName>
</protein>
<dbReference type="Pfam" id="PF00015">
    <property type="entry name" value="MCPsignal"/>
    <property type="match status" value="1"/>
</dbReference>
<dbReference type="PROSITE" id="PS00550">
    <property type="entry name" value="HEMERYTHRINS"/>
    <property type="match status" value="1"/>
</dbReference>
<dbReference type="SMART" id="SM00283">
    <property type="entry name" value="MA"/>
    <property type="match status" value="1"/>
</dbReference>
<keyword evidence="1" id="KW-0807">Transducer</keyword>
<dbReference type="RefSeq" id="WP_228853820.1">
    <property type="nucleotide sequence ID" value="NZ_AP024086.1"/>
</dbReference>
<dbReference type="GO" id="GO:0046872">
    <property type="term" value="F:metal ion binding"/>
    <property type="evidence" value="ECO:0007669"/>
    <property type="project" value="InterPro"/>
</dbReference>
<evidence type="ECO:0000313" key="6">
    <source>
        <dbReference type="EMBL" id="BCL61361.1"/>
    </source>
</evidence>
<dbReference type="InterPro" id="IPR012827">
    <property type="entry name" value="Hemerythrin_metal-bd"/>
</dbReference>
<dbReference type="InterPro" id="IPR016131">
    <property type="entry name" value="Haemerythrin_Fe_BS"/>
</dbReference>
<evidence type="ECO:0000256" key="2">
    <source>
        <dbReference type="ARBA" id="ARBA00029447"/>
    </source>
</evidence>
<dbReference type="Proteomes" id="UP000826725">
    <property type="component" value="Chromosome"/>
</dbReference>
<evidence type="ECO:0000259" key="4">
    <source>
        <dbReference type="SMART" id="SM00283"/>
    </source>
</evidence>
<dbReference type="InterPro" id="IPR025991">
    <property type="entry name" value="Chemoreceptor_zinc-bind_dom"/>
</dbReference>
<dbReference type="KEGG" id="dbk:DGMP_20540"/>
<feature type="domain" description="Methyl-accepting transducer" evidence="4">
    <location>
        <begin position="284"/>
        <end position="559"/>
    </location>
</feature>
<dbReference type="InterPro" id="IPR004089">
    <property type="entry name" value="MCPsignal_dom"/>
</dbReference>
<dbReference type="Pfam" id="PF13682">
    <property type="entry name" value="CZB"/>
    <property type="match status" value="1"/>
</dbReference>
<keyword evidence="7" id="KW-1185">Reference proteome</keyword>
<dbReference type="PANTHER" id="PTHR32089">
    <property type="entry name" value="METHYL-ACCEPTING CHEMOTAXIS PROTEIN MCPB"/>
    <property type="match status" value="1"/>
</dbReference>
<evidence type="ECO:0000256" key="3">
    <source>
        <dbReference type="SAM" id="Phobius"/>
    </source>
</evidence>
<organism evidence="6 7">
    <name type="scientific">Desulfomarina profundi</name>
    <dbReference type="NCBI Taxonomy" id="2772557"/>
    <lineage>
        <taxon>Bacteria</taxon>
        <taxon>Pseudomonadati</taxon>
        <taxon>Thermodesulfobacteriota</taxon>
        <taxon>Desulfobulbia</taxon>
        <taxon>Desulfobulbales</taxon>
        <taxon>Desulfobulbaceae</taxon>
        <taxon>Desulfomarina</taxon>
    </lineage>
</organism>
<dbReference type="InterPro" id="IPR012312">
    <property type="entry name" value="Hemerythrin-like"/>
</dbReference>
<dbReference type="Pfam" id="PF01814">
    <property type="entry name" value="Hemerythrin"/>
    <property type="match status" value="1"/>
</dbReference>
<dbReference type="SMART" id="SM00304">
    <property type="entry name" value="HAMP"/>
    <property type="match status" value="1"/>
</dbReference>
<evidence type="ECO:0000256" key="1">
    <source>
        <dbReference type="ARBA" id="ARBA00023224"/>
    </source>
</evidence>
<dbReference type="Pfam" id="PF00672">
    <property type="entry name" value="HAMP"/>
    <property type="match status" value="1"/>
</dbReference>
<dbReference type="EMBL" id="AP024086">
    <property type="protein sequence ID" value="BCL61361.1"/>
    <property type="molecule type" value="Genomic_DNA"/>
</dbReference>
<feature type="transmembrane region" description="Helical" evidence="3">
    <location>
        <begin position="196"/>
        <end position="215"/>
    </location>
</feature>
<keyword evidence="3" id="KW-1133">Transmembrane helix</keyword>
<reference evidence="6" key="1">
    <citation type="submission" date="2020-09" db="EMBL/GenBank/DDBJ databases">
        <title>Desulfogranum mesoprofundum gen. nov., sp. nov., a novel mesophilic, sulfate-reducing chemolithoautotroph isolated from a deep-sea hydrothermal vent chimney in the Suiyo Seamount.</title>
        <authorList>
            <person name="Hashimoto Y."/>
            <person name="Nakagawa S."/>
        </authorList>
    </citation>
    <scope>NUCLEOTIDE SEQUENCE</scope>
    <source>
        <strain evidence="6">KT2</strain>
    </source>
</reference>
<dbReference type="PANTHER" id="PTHR32089:SF112">
    <property type="entry name" value="LYSOZYME-LIKE PROTEIN-RELATED"/>
    <property type="match status" value="1"/>
</dbReference>
<dbReference type="GO" id="GO:0007165">
    <property type="term" value="P:signal transduction"/>
    <property type="evidence" value="ECO:0007669"/>
    <property type="project" value="UniProtKB-KW"/>
</dbReference>
<dbReference type="NCBIfam" id="TIGR02481">
    <property type="entry name" value="hemeryth_dom"/>
    <property type="match status" value="1"/>
</dbReference>
<keyword evidence="3" id="KW-0472">Membrane</keyword>
<proteinExistence type="inferred from homology"/>
<dbReference type="CDD" id="cd06225">
    <property type="entry name" value="HAMP"/>
    <property type="match status" value="1"/>
</dbReference>
<evidence type="ECO:0000313" key="7">
    <source>
        <dbReference type="Proteomes" id="UP000826725"/>
    </source>
</evidence>
<feature type="domain" description="HAMP" evidence="5">
    <location>
        <begin position="217"/>
        <end position="269"/>
    </location>
</feature>
<dbReference type="AlphaFoldDB" id="A0A8D5FU10"/>
<name>A0A8D5FU10_9BACT</name>
<dbReference type="InterPro" id="IPR003660">
    <property type="entry name" value="HAMP_dom"/>
</dbReference>
<keyword evidence="3" id="KW-0812">Transmembrane</keyword>
<accession>A0A8D5FU10</accession>
<evidence type="ECO:0000259" key="5">
    <source>
        <dbReference type="SMART" id="SM00304"/>
    </source>
</evidence>
<evidence type="ECO:0008006" key="8">
    <source>
        <dbReference type="Google" id="ProtNLM"/>
    </source>
</evidence>
<comment type="similarity">
    <text evidence="2">Belongs to the methyl-accepting chemotaxis (MCP) protein family.</text>
</comment>
<dbReference type="GO" id="GO:0016020">
    <property type="term" value="C:membrane"/>
    <property type="evidence" value="ECO:0007669"/>
    <property type="project" value="InterPro"/>
</dbReference>
<sequence length="712" mass="78216">MRWRNMSLMAKLGIGFGTVLLLMSVISIFSWRGFANLENQVNRTEYFNSLSQLMLQKEVDHLKWQAMVADFLIHPEQTTLSVETDDHKCKLGNWLYGEERKKAEKIIPELGQLITQLETAHSTLHGSARSIKQLDHSGNEKSNDYQQKVLKIYSNETLPALETVQTIMGKIREKIEKRAFQEDETLKNNSKFKARLIPILAVIAIIIGSLFNFFIGRNISSFLKQAVSLASHMADGNLTERLSIRQTDEIGQLAKALNNMADKISAMVQSITNEMHHLAASANEMSMISDGLASSASETAEQSNSVAASTDQMSSNMNSVAAASEEAATNVNIVATAAEEVTRTGKQIAERTVEARKVTSNAVTLAASSTDKVDLLGNAALEISKVTEVITEISEQTNLLALNATIEAARAGEAGKGFAVVANEIKELARQTADATGEIRNKIESIQNSTNETITEIKQISEVINKVENIVTDIDTAVDEQSATNSEIADNIMQAAQGIAEVNENVAQVSAAADNIAKDIAGVSNVSGELVQTSNRVKQSAGDLTGISLELQNHVSQFKIPDQTEQNGATHDLAANTPDLIPWSQSLSVGLNYIDNQHKVLIKLINDLHRAMKTGKSTSTSGAILDQLIEYTETHFSNEERLFKKFKYPEYENHKKVHASLVSQVKDLKGQFMAGDGTLSVELMEFLQSWLKDHILKVDKRYVPFLRENGIT</sequence>
<dbReference type="CDD" id="cd12107">
    <property type="entry name" value="Hemerythrin"/>
    <property type="match status" value="1"/>
</dbReference>
<gene>
    <name evidence="6" type="ORF">DGMP_20540</name>
</gene>
<dbReference type="NCBIfam" id="NF033749">
    <property type="entry name" value="bact_hemeryth"/>
    <property type="match status" value="1"/>
</dbReference>